<comment type="caution">
    <text evidence="10">The sequence shown here is derived from an EMBL/GenBank/DDBJ whole genome shotgun (WGS) entry which is preliminary data.</text>
</comment>
<protein>
    <submittedName>
        <fullName evidence="10">ABC transporter permease</fullName>
    </submittedName>
</protein>
<keyword evidence="3" id="KW-0813">Transport</keyword>
<evidence type="ECO:0000313" key="11">
    <source>
        <dbReference type="Proteomes" id="UP001221302"/>
    </source>
</evidence>
<evidence type="ECO:0000256" key="8">
    <source>
        <dbReference type="SAM" id="Phobius"/>
    </source>
</evidence>
<gene>
    <name evidence="10" type="ORF">P0M35_05575</name>
</gene>
<feature type="transmembrane region" description="Helical" evidence="8">
    <location>
        <begin position="291"/>
        <end position="310"/>
    </location>
</feature>
<dbReference type="Gene3D" id="3.40.1710.10">
    <property type="entry name" value="abc type-2 transporter like domain"/>
    <property type="match status" value="1"/>
</dbReference>
<reference evidence="10" key="1">
    <citation type="submission" date="2023-03" db="EMBL/GenBank/DDBJ databases">
        <title>Stygiobacter electus gen. nov., sp. nov., facultatively anaerobic thermotolerant bacterium of the class Ignavibacteria from a well of Yessentuki mineral water deposit.</title>
        <authorList>
            <person name="Podosokorskaya O.A."/>
            <person name="Elcheninov A.G."/>
            <person name="Petrova N.F."/>
            <person name="Zavarzina D.G."/>
            <person name="Kublanov I.V."/>
            <person name="Merkel A.Y."/>
        </authorList>
    </citation>
    <scope>NUCLEOTIDE SEQUENCE</scope>
    <source>
        <strain evidence="10">09-Me</strain>
    </source>
</reference>
<evidence type="ECO:0000256" key="5">
    <source>
        <dbReference type="ARBA" id="ARBA00022692"/>
    </source>
</evidence>
<comment type="subcellular location">
    <subcellularLocation>
        <location evidence="1">Cell membrane</location>
        <topology evidence="1">Multi-pass membrane protein</topology>
    </subcellularLocation>
</comment>
<evidence type="ECO:0000256" key="2">
    <source>
        <dbReference type="ARBA" id="ARBA00007783"/>
    </source>
</evidence>
<evidence type="ECO:0000313" key="10">
    <source>
        <dbReference type="EMBL" id="MDF1611609.1"/>
    </source>
</evidence>
<dbReference type="RefSeq" id="WP_321535376.1">
    <property type="nucleotide sequence ID" value="NZ_JARGDL010000005.1"/>
</dbReference>
<evidence type="ECO:0000256" key="7">
    <source>
        <dbReference type="ARBA" id="ARBA00023136"/>
    </source>
</evidence>
<comment type="similarity">
    <text evidence="2">Belongs to the ABC-2 integral membrane protein family.</text>
</comment>
<keyword evidence="4" id="KW-1003">Cell membrane</keyword>
<dbReference type="PANTHER" id="PTHR30294:SF29">
    <property type="entry name" value="MULTIDRUG ABC TRANSPORTER PERMEASE YBHS-RELATED"/>
    <property type="match status" value="1"/>
</dbReference>
<dbReference type="PROSITE" id="PS51012">
    <property type="entry name" value="ABC_TM2"/>
    <property type="match status" value="1"/>
</dbReference>
<keyword evidence="6 8" id="KW-1133">Transmembrane helix</keyword>
<dbReference type="InterPro" id="IPR047817">
    <property type="entry name" value="ABC2_TM_bact-type"/>
</dbReference>
<dbReference type="EMBL" id="JARGDL010000005">
    <property type="protein sequence ID" value="MDF1611609.1"/>
    <property type="molecule type" value="Genomic_DNA"/>
</dbReference>
<dbReference type="PANTHER" id="PTHR30294">
    <property type="entry name" value="MEMBRANE COMPONENT OF ABC TRANSPORTER YHHJ-RELATED"/>
    <property type="match status" value="1"/>
</dbReference>
<dbReference type="AlphaFoldDB" id="A0AAE3NZJ7"/>
<accession>A0AAE3NZJ7</accession>
<feature type="transmembrane region" description="Helical" evidence="8">
    <location>
        <begin position="228"/>
        <end position="253"/>
    </location>
</feature>
<sequence length="372" mass="42725">MRQLKFLLIKEFQQILRNKLLVRLIIAVPIVQLVILPFAANYEIQNIKLSVVDNDHSEYSRKLINKFTSTNYFLLNGYFYSYKEAIHQLEKDNAELIIEIPKNFEKDLIRENETKIFITANAINGQTAGLSVSYSNSIIRDFNNDIRIEWLQPARINSLPTIEVTSSNWFNPKMNYKYFIVPGLMVLLVTLVGFLLTTINIVKEKEDGTIEQLNVSPLKKYQFILGKLIPFWIIGLVVLTIAQIVSFVLYGIYPVGSYLTIYLFAAIYLVALLGFGLFVSTLAETQQQAMFIAYFFMMIFILLGGLFAPIENMPNWAQFLTRLNPVSYFIEAIRMIILKGSGIKELATHFGIIILFAIIFNTLAVYSYHKTN</sequence>
<dbReference type="Proteomes" id="UP001221302">
    <property type="component" value="Unassembled WGS sequence"/>
</dbReference>
<organism evidence="10 11">
    <name type="scientific">Stygiobacter electus</name>
    <dbReference type="NCBI Taxonomy" id="3032292"/>
    <lineage>
        <taxon>Bacteria</taxon>
        <taxon>Pseudomonadati</taxon>
        <taxon>Ignavibacteriota</taxon>
        <taxon>Ignavibacteria</taxon>
        <taxon>Ignavibacteriales</taxon>
        <taxon>Melioribacteraceae</taxon>
        <taxon>Stygiobacter</taxon>
    </lineage>
</organism>
<keyword evidence="7 8" id="KW-0472">Membrane</keyword>
<dbReference type="InterPro" id="IPR013525">
    <property type="entry name" value="ABC2_TM"/>
</dbReference>
<keyword evidence="5 8" id="KW-0812">Transmembrane</keyword>
<feature type="domain" description="ABC transmembrane type-2" evidence="9">
    <location>
        <begin position="146"/>
        <end position="371"/>
    </location>
</feature>
<evidence type="ECO:0000256" key="1">
    <source>
        <dbReference type="ARBA" id="ARBA00004651"/>
    </source>
</evidence>
<dbReference type="GO" id="GO:0140359">
    <property type="term" value="F:ABC-type transporter activity"/>
    <property type="evidence" value="ECO:0007669"/>
    <property type="project" value="InterPro"/>
</dbReference>
<evidence type="ECO:0000256" key="4">
    <source>
        <dbReference type="ARBA" id="ARBA00022475"/>
    </source>
</evidence>
<feature type="transmembrane region" description="Helical" evidence="8">
    <location>
        <begin position="259"/>
        <end position="279"/>
    </location>
</feature>
<feature type="transmembrane region" description="Helical" evidence="8">
    <location>
        <begin position="349"/>
        <end position="369"/>
    </location>
</feature>
<feature type="transmembrane region" description="Helical" evidence="8">
    <location>
        <begin position="178"/>
        <end position="202"/>
    </location>
</feature>
<dbReference type="Pfam" id="PF12698">
    <property type="entry name" value="ABC2_membrane_3"/>
    <property type="match status" value="1"/>
</dbReference>
<evidence type="ECO:0000259" key="9">
    <source>
        <dbReference type="PROSITE" id="PS51012"/>
    </source>
</evidence>
<feature type="transmembrane region" description="Helical" evidence="8">
    <location>
        <begin position="20"/>
        <end position="40"/>
    </location>
</feature>
<keyword evidence="11" id="KW-1185">Reference proteome</keyword>
<evidence type="ECO:0000256" key="3">
    <source>
        <dbReference type="ARBA" id="ARBA00022448"/>
    </source>
</evidence>
<proteinExistence type="inferred from homology"/>
<evidence type="ECO:0000256" key="6">
    <source>
        <dbReference type="ARBA" id="ARBA00022989"/>
    </source>
</evidence>
<dbReference type="GO" id="GO:0005886">
    <property type="term" value="C:plasma membrane"/>
    <property type="evidence" value="ECO:0007669"/>
    <property type="project" value="UniProtKB-SubCell"/>
</dbReference>
<name>A0AAE3NZJ7_9BACT</name>
<dbReference type="InterPro" id="IPR051449">
    <property type="entry name" value="ABC-2_transporter_component"/>
</dbReference>